<dbReference type="EMBL" id="HACM01003623">
    <property type="protein sequence ID" value="CRZ04065.1"/>
    <property type="molecule type" value="Transcribed_RNA"/>
</dbReference>
<organism evidence="1">
    <name type="scientific">Spongospora subterranea</name>
    <dbReference type="NCBI Taxonomy" id="70186"/>
    <lineage>
        <taxon>Eukaryota</taxon>
        <taxon>Sar</taxon>
        <taxon>Rhizaria</taxon>
        <taxon>Endomyxa</taxon>
        <taxon>Phytomyxea</taxon>
        <taxon>Plasmodiophorida</taxon>
        <taxon>Plasmodiophoridae</taxon>
        <taxon>Spongospora</taxon>
    </lineage>
</organism>
<accession>A0A0H5QPL4</accession>
<reference evidence="1" key="1">
    <citation type="submission" date="2015-04" db="EMBL/GenBank/DDBJ databases">
        <title>The genome sequence of the plant pathogenic Rhizarian Plasmodiophora brassicae reveals insights in its biotrophic life cycle and the origin of chitin synthesis.</title>
        <authorList>
            <person name="Schwelm A."/>
            <person name="Fogelqvist J."/>
            <person name="Knaust A."/>
            <person name="Julke S."/>
            <person name="Lilja T."/>
            <person name="Dhandapani V."/>
            <person name="Bonilla-Rosso G."/>
            <person name="Karlsson M."/>
            <person name="Shevchenko A."/>
            <person name="Choi S.R."/>
            <person name="Kim H.G."/>
            <person name="Park J.Y."/>
            <person name="Lim Y.P."/>
            <person name="Ludwig-Muller J."/>
            <person name="Dixelius C."/>
        </authorList>
    </citation>
    <scope>NUCLEOTIDE SEQUENCE</scope>
    <source>
        <tissue evidence="1">Potato root galls</tissue>
    </source>
</reference>
<proteinExistence type="predicted"/>
<sequence>TDRTHRLPNSSSTRKLGAPLKNVEQEAFVADLVKRRFEQGCPASFEEVITGCRVSFNDVVKYPEFQKNLKDDKFLRVWLRRVLKRLDYSERVGTISQKVLSIGLPLPDRLLSAFDNSPSTSM</sequence>
<feature type="non-terminal residue" evidence="1">
    <location>
        <position position="1"/>
    </location>
</feature>
<name>A0A0H5QPL4_9EUKA</name>
<evidence type="ECO:0000313" key="1">
    <source>
        <dbReference type="EMBL" id="CRZ04065.1"/>
    </source>
</evidence>
<protein>
    <submittedName>
        <fullName evidence="1">Uncharacterized protein</fullName>
    </submittedName>
</protein>
<dbReference type="AlphaFoldDB" id="A0A0H5QPL4"/>